<evidence type="ECO:0000313" key="2">
    <source>
        <dbReference type="Proteomes" id="UP000009168"/>
    </source>
</evidence>
<keyword evidence="2" id="KW-1185">Reference proteome</keyword>
<evidence type="ECO:0000313" key="1">
    <source>
        <dbReference type="EMBL" id="EDK31621.2"/>
    </source>
</evidence>
<dbReference type="EMBL" id="GG662656">
    <property type="protein sequence ID" value="EDK31621.2"/>
    <property type="molecule type" value="Genomic_DNA"/>
</dbReference>
<dbReference type="AlphaFoldDB" id="X1W3T5"/>
<dbReference type="InParanoid" id="X1W3T5"/>
<protein>
    <submittedName>
        <fullName evidence="1">Uncharacterized protein</fullName>
    </submittedName>
</protein>
<name>X1W3T5_TETTS</name>
<dbReference type="RefSeq" id="XP_001470853.2">
    <property type="nucleotide sequence ID" value="XM_001470803.2"/>
</dbReference>
<dbReference type="Proteomes" id="UP000009168">
    <property type="component" value="Unassembled WGS sequence"/>
</dbReference>
<dbReference type="GeneID" id="24442752"/>
<reference evidence="2" key="1">
    <citation type="journal article" date="2006" name="PLoS Biol.">
        <title>Macronuclear genome sequence of the ciliate Tetrahymena thermophila, a model eukaryote.</title>
        <authorList>
            <person name="Eisen J.A."/>
            <person name="Coyne R.S."/>
            <person name="Wu M."/>
            <person name="Wu D."/>
            <person name="Thiagarajan M."/>
            <person name="Wortman J.R."/>
            <person name="Badger J.H."/>
            <person name="Ren Q."/>
            <person name="Amedeo P."/>
            <person name="Jones K.M."/>
            <person name="Tallon L.J."/>
            <person name="Delcher A.L."/>
            <person name="Salzberg S.L."/>
            <person name="Silva J.C."/>
            <person name="Haas B.J."/>
            <person name="Majoros W.H."/>
            <person name="Farzad M."/>
            <person name="Carlton J.M."/>
            <person name="Smith R.K. Jr."/>
            <person name="Garg J."/>
            <person name="Pearlman R.E."/>
            <person name="Karrer K.M."/>
            <person name="Sun L."/>
            <person name="Manning G."/>
            <person name="Elde N.C."/>
            <person name="Turkewitz A.P."/>
            <person name="Asai D.J."/>
            <person name="Wilkes D.E."/>
            <person name="Wang Y."/>
            <person name="Cai H."/>
            <person name="Collins K."/>
            <person name="Stewart B.A."/>
            <person name="Lee S.R."/>
            <person name="Wilamowska K."/>
            <person name="Weinberg Z."/>
            <person name="Ruzzo W.L."/>
            <person name="Wloga D."/>
            <person name="Gaertig J."/>
            <person name="Frankel J."/>
            <person name="Tsao C.-C."/>
            <person name="Gorovsky M.A."/>
            <person name="Keeling P.J."/>
            <person name="Waller R.F."/>
            <person name="Patron N.J."/>
            <person name="Cherry J.M."/>
            <person name="Stover N.A."/>
            <person name="Krieger C.J."/>
            <person name="del Toro C."/>
            <person name="Ryder H.F."/>
            <person name="Williamson S.C."/>
            <person name="Barbeau R.A."/>
            <person name="Hamilton E.P."/>
            <person name="Orias E."/>
        </authorList>
    </citation>
    <scope>NUCLEOTIDE SEQUENCE [LARGE SCALE GENOMIC DNA]</scope>
    <source>
        <strain evidence="2">SB210</strain>
    </source>
</reference>
<sequence length="96" mass="11650">MSSKIKFFYSNLTSVQKGEWSKLQKAAIPFIFFIFNKKLYEQQEMVEPMYKNLINLSQLFWRMFAMNQSRVNRSKSPISYACQERQIKYKLIEFLQ</sequence>
<accession>X1W3T5</accession>
<dbReference type="KEGG" id="tet:TTHERM_00283859"/>
<organism evidence="1 2">
    <name type="scientific">Tetrahymena thermophila (strain SB210)</name>
    <dbReference type="NCBI Taxonomy" id="312017"/>
    <lineage>
        <taxon>Eukaryota</taxon>
        <taxon>Sar</taxon>
        <taxon>Alveolata</taxon>
        <taxon>Ciliophora</taxon>
        <taxon>Intramacronucleata</taxon>
        <taxon>Oligohymenophorea</taxon>
        <taxon>Hymenostomatida</taxon>
        <taxon>Tetrahymenina</taxon>
        <taxon>Tetrahymenidae</taxon>
        <taxon>Tetrahymena</taxon>
    </lineage>
</organism>
<gene>
    <name evidence="1" type="ORF">TTHERM_00283859</name>
</gene>
<proteinExistence type="predicted"/>